<dbReference type="RefSeq" id="XP_020110726.1">
    <property type="nucleotide sequence ID" value="XM_020255137.1"/>
</dbReference>
<feature type="compositionally biased region" description="Polar residues" evidence="4">
    <location>
        <begin position="583"/>
        <end position="602"/>
    </location>
</feature>
<accession>A0A6P5GPZ9</accession>
<evidence type="ECO:0000313" key="5">
    <source>
        <dbReference type="Proteomes" id="UP000515123"/>
    </source>
</evidence>
<evidence type="ECO:0000256" key="1">
    <source>
        <dbReference type="ARBA" id="ARBA00022737"/>
    </source>
</evidence>
<feature type="repeat" description="PPR" evidence="3">
    <location>
        <begin position="167"/>
        <end position="201"/>
    </location>
</feature>
<dbReference type="NCBIfam" id="TIGR00756">
    <property type="entry name" value="PPR"/>
    <property type="match status" value="3"/>
</dbReference>
<feature type="compositionally biased region" description="Low complexity" evidence="4">
    <location>
        <begin position="603"/>
        <end position="614"/>
    </location>
</feature>
<evidence type="ECO:0000313" key="6">
    <source>
        <dbReference type="RefSeq" id="XP_020110726.1"/>
    </source>
</evidence>
<keyword evidence="1" id="KW-0677">Repeat</keyword>
<evidence type="ECO:0000256" key="3">
    <source>
        <dbReference type="PROSITE-ProRule" id="PRU00708"/>
    </source>
</evidence>
<feature type="repeat" description="PPR" evidence="3">
    <location>
        <begin position="38"/>
        <end position="72"/>
    </location>
</feature>
<dbReference type="GO" id="GO:0003723">
    <property type="term" value="F:RNA binding"/>
    <property type="evidence" value="ECO:0007669"/>
    <property type="project" value="InterPro"/>
</dbReference>
<dbReference type="PANTHER" id="PTHR24015:SF1728">
    <property type="entry name" value="PENTACOTRIPEPTIDE-REPEAT REGION OF PRORP DOMAIN-CONTAINING PROTEIN"/>
    <property type="match status" value="1"/>
</dbReference>
<dbReference type="Pfam" id="PF13041">
    <property type="entry name" value="PPR_2"/>
    <property type="match status" value="2"/>
</dbReference>
<dbReference type="InterPro" id="IPR046848">
    <property type="entry name" value="E_motif"/>
</dbReference>
<keyword evidence="2" id="KW-0809">Transit peptide</keyword>
<feature type="compositionally biased region" description="Polar residues" evidence="4">
    <location>
        <begin position="615"/>
        <end position="631"/>
    </location>
</feature>
<evidence type="ECO:0000256" key="4">
    <source>
        <dbReference type="SAM" id="MobiDB-lite"/>
    </source>
</evidence>
<dbReference type="PANTHER" id="PTHR24015">
    <property type="entry name" value="OS07G0578800 PROTEIN-RELATED"/>
    <property type="match status" value="1"/>
</dbReference>
<feature type="region of interest" description="Disordered" evidence="4">
    <location>
        <begin position="581"/>
        <end position="631"/>
    </location>
</feature>
<keyword evidence="5" id="KW-1185">Reference proteome</keyword>
<dbReference type="Pfam" id="PF20431">
    <property type="entry name" value="E_motif"/>
    <property type="match status" value="1"/>
</dbReference>
<dbReference type="FunFam" id="1.25.40.10:FF:000351">
    <property type="entry name" value="Pentatricopeptide repeat-containing protein"/>
    <property type="match status" value="1"/>
</dbReference>
<organism evidence="5 6">
    <name type="scientific">Ananas comosus</name>
    <name type="common">Pineapple</name>
    <name type="synonym">Ananas ananas</name>
    <dbReference type="NCBI Taxonomy" id="4615"/>
    <lineage>
        <taxon>Eukaryota</taxon>
        <taxon>Viridiplantae</taxon>
        <taxon>Streptophyta</taxon>
        <taxon>Embryophyta</taxon>
        <taxon>Tracheophyta</taxon>
        <taxon>Spermatophyta</taxon>
        <taxon>Magnoliopsida</taxon>
        <taxon>Liliopsida</taxon>
        <taxon>Poales</taxon>
        <taxon>Bromeliaceae</taxon>
        <taxon>Bromelioideae</taxon>
        <taxon>Ananas</taxon>
    </lineage>
</organism>
<dbReference type="FunFam" id="1.25.40.10:FF:001103">
    <property type="entry name" value="Glycerol-3-phosphate dehydrogenase [NAD(+)]"/>
    <property type="match status" value="1"/>
</dbReference>
<reference evidence="5" key="1">
    <citation type="journal article" date="2015" name="Nat. Genet.">
        <title>The pineapple genome and the evolution of CAM photosynthesis.</title>
        <authorList>
            <person name="Ming R."/>
            <person name="VanBuren R."/>
            <person name="Wai C.M."/>
            <person name="Tang H."/>
            <person name="Schatz M.C."/>
            <person name="Bowers J.E."/>
            <person name="Lyons E."/>
            <person name="Wang M.L."/>
            <person name="Chen J."/>
            <person name="Biggers E."/>
            <person name="Zhang J."/>
            <person name="Huang L."/>
            <person name="Zhang L."/>
            <person name="Miao W."/>
            <person name="Zhang J."/>
            <person name="Ye Z."/>
            <person name="Miao C."/>
            <person name="Lin Z."/>
            <person name="Wang H."/>
            <person name="Zhou H."/>
            <person name="Yim W.C."/>
            <person name="Priest H.D."/>
            <person name="Zheng C."/>
            <person name="Woodhouse M."/>
            <person name="Edger P.P."/>
            <person name="Guyot R."/>
            <person name="Guo H.B."/>
            <person name="Guo H."/>
            <person name="Zheng G."/>
            <person name="Singh R."/>
            <person name="Sharma A."/>
            <person name="Min X."/>
            <person name="Zheng Y."/>
            <person name="Lee H."/>
            <person name="Gurtowski J."/>
            <person name="Sedlazeck F.J."/>
            <person name="Harkess A."/>
            <person name="McKain M.R."/>
            <person name="Liao Z."/>
            <person name="Fang J."/>
            <person name="Liu J."/>
            <person name="Zhang X."/>
            <person name="Zhang Q."/>
            <person name="Hu W."/>
            <person name="Qin Y."/>
            <person name="Wang K."/>
            <person name="Chen L.Y."/>
            <person name="Shirley N."/>
            <person name="Lin Y.R."/>
            <person name="Liu L.Y."/>
            <person name="Hernandez A.G."/>
            <person name="Wright C.L."/>
            <person name="Bulone V."/>
            <person name="Tuskan G.A."/>
            <person name="Heath K."/>
            <person name="Zee F."/>
            <person name="Moore P.H."/>
            <person name="Sunkar R."/>
            <person name="Leebens-Mack J.H."/>
            <person name="Mockler T."/>
            <person name="Bennetzen J.L."/>
            <person name="Freeling M."/>
            <person name="Sankoff D."/>
            <person name="Paterson A.H."/>
            <person name="Zhu X."/>
            <person name="Yang X."/>
            <person name="Smith J.A."/>
            <person name="Cushman J.C."/>
            <person name="Paull R.E."/>
            <person name="Yu Q."/>
        </authorList>
    </citation>
    <scope>NUCLEOTIDE SEQUENCE [LARGE SCALE GENOMIC DNA]</scope>
    <source>
        <strain evidence="5">cv. F153</strain>
    </source>
</reference>
<dbReference type="Gene3D" id="1.25.40.10">
    <property type="entry name" value="Tetratricopeptide repeat domain"/>
    <property type="match status" value="4"/>
</dbReference>
<dbReference type="PROSITE" id="PS51375">
    <property type="entry name" value="PPR"/>
    <property type="match status" value="3"/>
</dbReference>
<name>A0A6P5GPZ9_ANACO</name>
<protein>
    <submittedName>
        <fullName evidence="6">Pentatricopeptide repeat-containing protein At4g13650-like</fullName>
    </submittedName>
</protein>
<dbReference type="InterPro" id="IPR011990">
    <property type="entry name" value="TPR-like_helical_dom_sf"/>
</dbReference>
<dbReference type="GO" id="GO:0009451">
    <property type="term" value="P:RNA modification"/>
    <property type="evidence" value="ECO:0007669"/>
    <property type="project" value="InterPro"/>
</dbReference>
<sequence length="631" mass="69418">MVFVEKLGSLLHHCSKLKSLSHGASLHSALIKSGVEHDLFLSNHLLNMYAKCGKLKHAHKVFDEMPRRNLVSFSALISGYDQSGEPLMALNLFSQLEFVPNEYIYGSVLSACATLLALSQGEQVHADVIKTGFFDVSFVSNSLISMYMKCSCFHEAYSIFGAIAEPNLVSYNAMIGGFAENGHVENSLELFRLMNQRGLRPDQFSYVAVVGICTSKKDLDTGVELHCQSIKLGLDITAFVGNVILTMYSKCGSIEEVEKVFNSIIEKDVITWNSRIVACSHFGDHAKGIMVYKEMIETKNADGVRPDEFTFASALACCAELASIQYGGQIHSYVSRTGWFDADVGVSNALIDMYAKCGWIGCATKVFNLLRNRNLVSWNTMIVGLGNHGLGKRALEIFQQMEVEGICPDSATFVGLLISCSHAGLVDKGLAYFDSMRADYNISPKIEHLSCLIDMLGRAGRLEEAECYIHKSPFNNDSIIWGSLLSSCFVHRNVVVGERAAKKLFDLQPRTSSPFVLLSNLYALDARWDGVAEVRKLLKDVRLKKEPGHSVIEAKGIVEKFTAGDYSHARIEEVAETLLHGASPNSSTRPNHSDEPSFSSPGSRFCASSLSSFSPQQHLRSPSLSPYICSS</sequence>
<dbReference type="Pfam" id="PF01535">
    <property type="entry name" value="PPR"/>
    <property type="match status" value="6"/>
</dbReference>
<dbReference type="FunFam" id="1.25.40.10:FF:000196">
    <property type="entry name" value="Pentatricopeptide repeat-containing protein At4g14850"/>
    <property type="match status" value="1"/>
</dbReference>
<dbReference type="Proteomes" id="UP000515123">
    <property type="component" value="Linkage group 20"/>
</dbReference>
<proteinExistence type="predicted"/>
<dbReference type="FunFam" id="1.25.40.10:FF:000184">
    <property type="entry name" value="Pentatricopeptide repeat-containing protein, chloroplastic"/>
    <property type="match status" value="1"/>
</dbReference>
<feature type="repeat" description="PPR" evidence="3">
    <location>
        <begin position="374"/>
        <end position="408"/>
    </location>
</feature>
<evidence type="ECO:0000256" key="2">
    <source>
        <dbReference type="ARBA" id="ARBA00022946"/>
    </source>
</evidence>
<dbReference type="InterPro" id="IPR002885">
    <property type="entry name" value="PPR_rpt"/>
</dbReference>
<reference evidence="6" key="2">
    <citation type="submission" date="2025-08" db="UniProtKB">
        <authorList>
            <consortium name="RefSeq"/>
        </authorList>
    </citation>
    <scope>IDENTIFICATION</scope>
    <source>
        <tissue evidence="6">Leaf</tissue>
    </source>
</reference>
<gene>
    <name evidence="6" type="primary">LOC109725784</name>
</gene>
<dbReference type="GeneID" id="109725784"/>
<dbReference type="OrthoDB" id="185373at2759"/>
<dbReference type="AlphaFoldDB" id="A0A6P5GPZ9"/>
<dbReference type="InterPro" id="IPR046960">
    <property type="entry name" value="PPR_At4g14850-like_plant"/>
</dbReference>